<feature type="region of interest" description="Disordered" evidence="13">
    <location>
        <begin position="1"/>
        <end position="39"/>
    </location>
</feature>
<evidence type="ECO:0000256" key="5">
    <source>
        <dbReference type="ARBA" id="ARBA00023163"/>
    </source>
</evidence>
<protein>
    <recommendedName>
        <fullName evidence="10">Nuclear transcription factor Y subunit gamma</fullName>
    </recommendedName>
    <alternativeName>
        <fullName evidence="11">CAAT box DNA-binding protein subunit C</fullName>
    </alternativeName>
    <alternativeName>
        <fullName evidence="12">Nuclear transcription factor Y subunit C</fullName>
    </alternativeName>
</protein>
<dbReference type="GO" id="GO:0001228">
    <property type="term" value="F:DNA-binding transcription activator activity, RNA polymerase II-specific"/>
    <property type="evidence" value="ECO:0007669"/>
    <property type="project" value="TreeGrafter"/>
</dbReference>
<keyword evidence="3" id="KW-0238">DNA-binding</keyword>
<dbReference type="EMBL" id="AJWK01003573">
    <property type="status" value="NOT_ANNOTATED_CDS"/>
    <property type="molecule type" value="Genomic_DNA"/>
</dbReference>
<evidence type="ECO:0000256" key="13">
    <source>
        <dbReference type="SAM" id="MobiDB-lite"/>
    </source>
</evidence>
<keyword evidence="6" id="KW-0539">Nucleus</keyword>
<evidence type="ECO:0000256" key="8">
    <source>
        <dbReference type="ARBA" id="ARBA00025911"/>
    </source>
</evidence>
<dbReference type="PANTHER" id="PTHR10252:SF8">
    <property type="entry name" value="NUCLEAR TRANSCRIPTION FACTOR Y SUBUNIT GAMMA"/>
    <property type="match status" value="1"/>
</dbReference>
<evidence type="ECO:0000256" key="7">
    <source>
        <dbReference type="ARBA" id="ARBA00025263"/>
    </source>
</evidence>
<dbReference type="CDD" id="cd22908">
    <property type="entry name" value="HFD_NFYC-like"/>
    <property type="match status" value="1"/>
</dbReference>
<proteinExistence type="inferred from homology"/>
<dbReference type="Gene3D" id="1.10.20.10">
    <property type="entry name" value="Histone, subunit A"/>
    <property type="match status" value="1"/>
</dbReference>
<evidence type="ECO:0000256" key="11">
    <source>
        <dbReference type="ARBA" id="ARBA00042333"/>
    </source>
</evidence>
<keyword evidence="5" id="KW-0804">Transcription</keyword>
<comment type="function">
    <text evidence="7">Component of the sequence-specific heterotrimeric transcription factor (NF-Y) which specifically recognizes a 5'-CCAAT-3' box motif found in the promoters of its target genes. NF-Y can function as both an activator and a repressor, depending on its interacting cofactors.</text>
</comment>
<evidence type="ECO:0000256" key="10">
    <source>
        <dbReference type="ARBA" id="ARBA00040590"/>
    </source>
</evidence>
<dbReference type="InterPro" id="IPR007125">
    <property type="entry name" value="H2A/H2B/H3"/>
</dbReference>
<dbReference type="GO" id="GO:0016602">
    <property type="term" value="C:CCAAT-binding factor complex"/>
    <property type="evidence" value="ECO:0007669"/>
    <property type="project" value="TreeGrafter"/>
</dbReference>
<sequence>MSYVLTKSEDMSEDAQEATGSGAGGSGGSGDENNTANAGESEAQATLNSFWPIINEEVKRIKTVDAKNQNLPLARIKKIMKLDEDVKMISAEAPLLFAKASEIFIHELTLRAWVYTEDNKRRTLQRSDIAMAISKYDQFDFLIDIVPREEIKTIKKESEIKSTGNCEQVNQIQYYFQLAQQHQQALQGQTAAPTQIQVQTSTPVTLGGMHNNIIVTSPTGTPQSAQQPATNAMIVNNVPQQNQPLQVLQQIVTPTGEIQHIQIPLSPSQLNLIRMQGGAQQQPIIIQTTAPQQQTAQPQILQLGQPASQHQQVSAAPMFINATATTASAASSTDG</sequence>
<evidence type="ECO:0000259" key="14">
    <source>
        <dbReference type="Pfam" id="PF00125"/>
    </source>
</evidence>
<keyword evidence="16" id="KW-1185">Reference proteome</keyword>
<evidence type="ECO:0000256" key="4">
    <source>
        <dbReference type="ARBA" id="ARBA00023159"/>
    </source>
</evidence>
<dbReference type="InterPro" id="IPR009072">
    <property type="entry name" value="Histone-fold"/>
</dbReference>
<evidence type="ECO:0000313" key="16">
    <source>
        <dbReference type="Proteomes" id="UP000092461"/>
    </source>
</evidence>
<evidence type="ECO:0000256" key="1">
    <source>
        <dbReference type="ARBA" id="ARBA00004123"/>
    </source>
</evidence>
<organism evidence="15 16">
    <name type="scientific">Lutzomyia longipalpis</name>
    <name type="common">Sand fly</name>
    <dbReference type="NCBI Taxonomy" id="7200"/>
    <lineage>
        <taxon>Eukaryota</taxon>
        <taxon>Metazoa</taxon>
        <taxon>Ecdysozoa</taxon>
        <taxon>Arthropoda</taxon>
        <taxon>Hexapoda</taxon>
        <taxon>Insecta</taxon>
        <taxon>Pterygota</taxon>
        <taxon>Neoptera</taxon>
        <taxon>Endopterygota</taxon>
        <taxon>Diptera</taxon>
        <taxon>Nematocera</taxon>
        <taxon>Psychodoidea</taxon>
        <taxon>Psychodidae</taxon>
        <taxon>Lutzomyia</taxon>
        <taxon>Lutzomyia</taxon>
    </lineage>
</organism>
<dbReference type="EnsemblMetazoa" id="LLOJ000882-RA">
    <property type="protein sequence ID" value="LLOJ000882-PA"/>
    <property type="gene ID" value="LLOJ000882"/>
</dbReference>
<dbReference type="AlphaFoldDB" id="A0A1B0CAA9"/>
<dbReference type="GO" id="GO:0046982">
    <property type="term" value="F:protein heterodimerization activity"/>
    <property type="evidence" value="ECO:0007669"/>
    <property type="project" value="InterPro"/>
</dbReference>
<comment type="similarity">
    <text evidence="9">Belongs to the NFYC/HAP5 subunit family.</text>
</comment>
<keyword evidence="2" id="KW-0805">Transcription regulation</keyword>
<reference evidence="15" key="1">
    <citation type="submission" date="2020-05" db="UniProtKB">
        <authorList>
            <consortium name="EnsemblMetazoa"/>
        </authorList>
    </citation>
    <scope>IDENTIFICATION</scope>
    <source>
        <strain evidence="15">Jacobina</strain>
    </source>
</reference>
<dbReference type="GO" id="GO:0000978">
    <property type="term" value="F:RNA polymerase II cis-regulatory region sequence-specific DNA binding"/>
    <property type="evidence" value="ECO:0007669"/>
    <property type="project" value="TreeGrafter"/>
</dbReference>
<evidence type="ECO:0000256" key="9">
    <source>
        <dbReference type="ARBA" id="ARBA00038129"/>
    </source>
</evidence>
<evidence type="ECO:0000256" key="2">
    <source>
        <dbReference type="ARBA" id="ARBA00023015"/>
    </source>
</evidence>
<keyword evidence="4" id="KW-0010">Activator</keyword>
<dbReference type="VEuPathDB" id="VectorBase:LLOJ000882"/>
<comment type="subcellular location">
    <subcellularLocation>
        <location evidence="1">Nucleus</location>
    </subcellularLocation>
</comment>
<evidence type="ECO:0000256" key="3">
    <source>
        <dbReference type="ARBA" id="ARBA00023125"/>
    </source>
</evidence>
<evidence type="ECO:0000256" key="12">
    <source>
        <dbReference type="ARBA" id="ARBA00042663"/>
    </source>
</evidence>
<dbReference type="FunFam" id="1.10.20.10:FF:000006">
    <property type="entry name" value="Nuclear transcription factor Y subunit gamma"/>
    <property type="match status" value="1"/>
</dbReference>
<dbReference type="VEuPathDB" id="VectorBase:LLONM1_011345"/>
<dbReference type="Proteomes" id="UP000092461">
    <property type="component" value="Unassembled WGS sequence"/>
</dbReference>
<evidence type="ECO:0000256" key="6">
    <source>
        <dbReference type="ARBA" id="ARBA00023242"/>
    </source>
</evidence>
<dbReference type="PANTHER" id="PTHR10252">
    <property type="entry name" value="HISTONE-LIKE TRANSCRIPTION FACTOR CCAAT-RELATED"/>
    <property type="match status" value="1"/>
</dbReference>
<evidence type="ECO:0000313" key="15">
    <source>
        <dbReference type="EnsemblMetazoa" id="LLOJ000882-PA"/>
    </source>
</evidence>
<dbReference type="Pfam" id="PF00125">
    <property type="entry name" value="Histone"/>
    <property type="match status" value="1"/>
</dbReference>
<feature type="domain" description="Core Histone H2A/H2B/H3" evidence="14">
    <location>
        <begin position="56"/>
        <end position="133"/>
    </location>
</feature>
<dbReference type="InterPro" id="IPR050568">
    <property type="entry name" value="Transcr_DNA_Rep_Reg"/>
</dbReference>
<accession>A0A1B0CAA9</accession>
<feature type="compositionally biased region" description="Gly residues" evidence="13">
    <location>
        <begin position="21"/>
        <end position="30"/>
    </location>
</feature>
<name>A0A1B0CAA9_LUTLO</name>
<comment type="subunit">
    <text evidence="8">Heterotrimeric transcription factor composed of three components, NF-YA, NF-YB and NF-YC. NF-YB and NF-YC must interact and dimerize for NF-YA association and DNA binding.</text>
</comment>
<dbReference type="SUPFAM" id="SSF47113">
    <property type="entry name" value="Histone-fold"/>
    <property type="match status" value="1"/>
</dbReference>